<dbReference type="RefSeq" id="WP_177215088.1">
    <property type="nucleotide sequence ID" value="NZ_FOXA01000004.1"/>
</dbReference>
<evidence type="ECO:0000313" key="2">
    <source>
        <dbReference type="EMBL" id="SFP24060.1"/>
    </source>
</evidence>
<reference evidence="2 3" key="1">
    <citation type="submission" date="2016-10" db="EMBL/GenBank/DDBJ databases">
        <authorList>
            <person name="de Groot N.N."/>
        </authorList>
    </citation>
    <scope>NUCLEOTIDE SEQUENCE [LARGE SCALE GENOMIC DNA]</scope>
    <source>
        <strain evidence="2 3">DSM 19547</strain>
    </source>
</reference>
<evidence type="ECO:0000256" key="1">
    <source>
        <dbReference type="SAM" id="Phobius"/>
    </source>
</evidence>
<evidence type="ECO:0000313" key="3">
    <source>
        <dbReference type="Proteomes" id="UP000199356"/>
    </source>
</evidence>
<protein>
    <submittedName>
        <fullName evidence="2">Uncharacterized protein</fullName>
    </submittedName>
</protein>
<gene>
    <name evidence="2" type="ORF">SAMN04488047_10432</name>
</gene>
<dbReference type="STRING" id="441119.SAMN04488047_10432"/>
<organism evidence="2 3">
    <name type="scientific">Tranquillimonas alkanivorans</name>
    <dbReference type="NCBI Taxonomy" id="441119"/>
    <lineage>
        <taxon>Bacteria</taxon>
        <taxon>Pseudomonadati</taxon>
        <taxon>Pseudomonadota</taxon>
        <taxon>Alphaproteobacteria</taxon>
        <taxon>Rhodobacterales</taxon>
        <taxon>Roseobacteraceae</taxon>
        <taxon>Tranquillimonas</taxon>
    </lineage>
</organism>
<sequence>MHRNIFTIGAIIAVVLLVLAAINFYISAETEVEDARAAPVDLSAPA</sequence>
<accession>A0A1I5NQX4</accession>
<keyword evidence="3" id="KW-1185">Reference proteome</keyword>
<proteinExistence type="predicted"/>
<keyword evidence="1" id="KW-0472">Membrane</keyword>
<dbReference type="Proteomes" id="UP000199356">
    <property type="component" value="Unassembled WGS sequence"/>
</dbReference>
<name>A0A1I5NQX4_9RHOB</name>
<feature type="transmembrane region" description="Helical" evidence="1">
    <location>
        <begin position="6"/>
        <end position="26"/>
    </location>
</feature>
<keyword evidence="1" id="KW-1133">Transmembrane helix</keyword>
<keyword evidence="1" id="KW-0812">Transmembrane</keyword>
<dbReference type="EMBL" id="FOXA01000004">
    <property type="protein sequence ID" value="SFP24060.1"/>
    <property type="molecule type" value="Genomic_DNA"/>
</dbReference>
<dbReference type="AlphaFoldDB" id="A0A1I5NQX4"/>